<sequence>MFNDTEIPIPLFCKSTIENDTPIWIDRHTSCSPVQYVPFPRVDYRSWSSTDTGNGSWSSNSSSFLSANALPWPENSLPTKTTSAKSNYYGNFLLNFDDDNSVPRLGSQHPTPTKLISPIARPKTSPIKIDVCERKVDDRPLRLHVSNIPFSWTKEKLAAEFEVFGTTYDIEVVYNARGSKGFGFVTFLTIADGLKAMDGMNEKIVDGRRLVVNYAKPKQKKHVVQPYYTEEEKTLHTKSVSATPKKFIPSFATPPPPRRQQVIVASQSTSCSTTPLRVHQYCSHLERHYHH</sequence>
<dbReference type="GO" id="GO:0003729">
    <property type="term" value="F:mRNA binding"/>
    <property type="evidence" value="ECO:0007669"/>
    <property type="project" value="TreeGrafter"/>
</dbReference>
<evidence type="ECO:0000313" key="7">
    <source>
        <dbReference type="EMBL" id="CAF1302791.1"/>
    </source>
</evidence>
<dbReference type="AlphaFoldDB" id="A0A815E6L3"/>
<protein>
    <recommendedName>
        <fullName evidence="5">RRM domain-containing protein</fullName>
    </recommendedName>
</protein>
<evidence type="ECO:0000313" key="8">
    <source>
        <dbReference type="EMBL" id="CAF3899743.1"/>
    </source>
</evidence>
<dbReference type="EMBL" id="CAJNOQ010012556">
    <property type="protein sequence ID" value="CAF1302791.1"/>
    <property type="molecule type" value="Genomic_DNA"/>
</dbReference>
<dbReference type="Proteomes" id="UP000663829">
    <property type="component" value="Unassembled WGS sequence"/>
</dbReference>
<dbReference type="Proteomes" id="UP000677228">
    <property type="component" value="Unassembled WGS sequence"/>
</dbReference>
<dbReference type="GO" id="GO:0000381">
    <property type="term" value="P:regulation of alternative mRNA splicing, via spliceosome"/>
    <property type="evidence" value="ECO:0007669"/>
    <property type="project" value="InterPro"/>
</dbReference>
<dbReference type="EMBL" id="CAJOBA010018470">
    <property type="protein sequence ID" value="CAF3899743.1"/>
    <property type="molecule type" value="Genomic_DNA"/>
</dbReference>
<dbReference type="SMART" id="SM00360">
    <property type="entry name" value="RRM"/>
    <property type="match status" value="1"/>
</dbReference>
<dbReference type="InterPro" id="IPR035979">
    <property type="entry name" value="RBD_domain_sf"/>
</dbReference>
<dbReference type="EMBL" id="CAJOBC010038248">
    <property type="protein sequence ID" value="CAF4129866.1"/>
    <property type="molecule type" value="Genomic_DNA"/>
</dbReference>
<evidence type="ECO:0000313" key="6">
    <source>
        <dbReference type="EMBL" id="CAF1123669.1"/>
    </source>
</evidence>
<dbReference type="Proteomes" id="UP000681722">
    <property type="component" value="Unassembled WGS sequence"/>
</dbReference>
<organism evidence="7 10">
    <name type="scientific">Didymodactylos carnosus</name>
    <dbReference type="NCBI Taxonomy" id="1234261"/>
    <lineage>
        <taxon>Eukaryota</taxon>
        <taxon>Metazoa</taxon>
        <taxon>Spiralia</taxon>
        <taxon>Gnathifera</taxon>
        <taxon>Rotifera</taxon>
        <taxon>Eurotatoria</taxon>
        <taxon>Bdelloidea</taxon>
        <taxon>Philodinida</taxon>
        <taxon>Philodinidae</taxon>
        <taxon>Didymodactylos</taxon>
    </lineage>
</organism>
<dbReference type="PANTHER" id="PTHR15597">
    <property type="entry name" value="ATAXIN 2-BINDING PROTEIN 1-RELATED"/>
    <property type="match status" value="1"/>
</dbReference>
<evidence type="ECO:0000256" key="1">
    <source>
        <dbReference type="ARBA" id="ARBA00004123"/>
    </source>
</evidence>
<dbReference type="PROSITE" id="PS50102">
    <property type="entry name" value="RRM"/>
    <property type="match status" value="1"/>
</dbReference>
<evidence type="ECO:0000256" key="2">
    <source>
        <dbReference type="ARBA" id="ARBA00022884"/>
    </source>
</evidence>
<dbReference type="PANTHER" id="PTHR15597:SF22">
    <property type="entry name" value="RNA-BINDING FOX PROTEIN 1, ISOFORM H"/>
    <property type="match status" value="1"/>
</dbReference>
<feature type="domain" description="RRM" evidence="5">
    <location>
        <begin position="141"/>
        <end position="217"/>
    </location>
</feature>
<keyword evidence="3" id="KW-0539">Nucleus</keyword>
<dbReference type="OrthoDB" id="5382468at2759"/>
<keyword evidence="2 4" id="KW-0694">RNA-binding</keyword>
<dbReference type="SUPFAM" id="SSF54928">
    <property type="entry name" value="RNA-binding domain, RBD"/>
    <property type="match status" value="1"/>
</dbReference>
<name>A0A815E6L3_9BILA</name>
<accession>A0A815E6L3</accession>
<evidence type="ECO:0000313" key="9">
    <source>
        <dbReference type="EMBL" id="CAF4129866.1"/>
    </source>
</evidence>
<reference evidence="7" key="1">
    <citation type="submission" date="2021-02" db="EMBL/GenBank/DDBJ databases">
        <authorList>
            <person name="Nowell W R."/>
        </authorList>
    </citation>
    <scope>NUCLEOTIDE SEQUENCE</scope>
</reference>
<dbReference type="InterPro" id="IPR012677">
    <property type="entry name" value="Nucleotide-bd_a/b_plait_sf"/>
</dbReference>
<dbReference type="Proteomes" id="UP000682733">
    <property type="component" value="Unassembled WGS sequence"/>
</dbReference>
<keyword evidence="10" id="KW-1185">Reference proteome</keyword>
<gene>
    <name evidence="7" type="ORF">GPM918_LOCUS28606</name>
    <name evidence="6" type="ORF">OVA965_LOCUS20303</name>
    <name evidence="9" type="ORF">SRO942_LOCUS29117</name>
    <name evidence="8" type="ORF">TMI583_LOCUS20641</name>
</gene>
<comment type="subcellular location">
    <subcellularLocation>
        <location evidence="1">Nucleus</location>
    </subcellularLocation>
</comment>
<dbReference type="Gene3D" id="3.30.70.330">
    <property type="match status" value="1"/>
</dbReference>
<dbReference type="GO" id="GO:0005737">
    <property type="term" value="C:cytoplasm"/>
    <property type="evidence" value="ECO:0007669"/>
    <property type="project" value="TreeGrafter"/>
</dbReference>
<dbReference type="InterPro" id="IPR047131">
    <property type="entry name" value="RBFOX1-like"/>
</dbReference>
<evidence type="ECO:0000256" key="4">
    <source>
        <dbReference type="PROSITE-ProRule" id="PRU00176"/>
    </source>
</evidence>
<evidence type="ECO:0000259" key="5">
    <source>
        <dbReference type="PROSITE" id="PS50102"/>
    </source>
</evidence>
<dbReference type="Pfam" id="PF00076">
    <property type="entry name" value="RRM_1"/>
    <property type="match status" value="1"/>
</dbReference>
<dbReference type="GO" id="GO:0007399">
    <property type="term" value="P:nervous system development"/>
    <property type="evidence" value="ECO:0007669"/>
    <property type="project" value="InterPro"/>
</dbReference>
<dbReference type="GO" id="GO:0005634">
    <property type="term" value="C:nucleus"/>
    <property type="evidence" value="ECO:0007669"/>
    <property type="project" value="UniProtKB-SubCell"/>
</dbReference>
<evidence type="ECO:0000313" key="10">
    <source>
        <dbReference type="Proteomes" id="UP000663829"/>
    </source>
</evidence>
<comment type="caution">
    <text evidence="7">The sequence shown here is derived from an EMBL/GenBank/DDBJ whole genome shotgun (WGS) entry which is preliminary data.</text>
</comment>
<dbReference type="InterPro" id="IPR000504">
    <property type="entry name" value="RRM_dom"/>
</dbReference>
<proteinExistence type="predicted"/>
<dbReference type="EMBL" id="CAJNOK010010747">
    <property type="protein sequence ID" value="CAF1123669.1"/>
    <property type="molecule type" value="Genomic_DNA"/>
</dbReference>
<evidence type="ECO:0000256" key="3">
    <source>
        <dbReference type="ARBA" id="ARBA00023242"/>
    </source>
</evidence>